<evidence type="ECO:0000256" key="5">
    <source>
        <dbReference type="ARBA" id="ARBA00023295"/>
    </source>
</evidence>
<reference evidence="11" key="1">
    <citation type="journal article" date="2019" name="Int. J. Syst. Evol. Microbiol.">
        <title>The Global Catalogue of Microorganisms (GCM) 10K type strain sequencing project: providing services to taxonomists for standard genome sequencing and annotation.</title>
        <authorList>
            <consortium name="The Broad Institute Genomics Platform"/>
            <consortium name="The Broad Institute Genome Sequencing Center for Infectious Disease"/>
            <person name="Wu L."/>
            <person name="Ma J."/>
        </authorList>
    </citation>
    <scope>NUCLEOTIDE SEQUENCE [LARGE SCALE GENOMIC DNA]</scope>
    <source>
        <strain evidence="11">CECT 7649</strain>
    </source>
</reference>
<feature type="chain" id="PRO_5045771883" description="Beta-xylanase" evidence="8">
    <location>
        <begin position="31"/>
        <end position="1000"/>
    </location>
</feature>
<dbReference type="InterPro" id="IPR044846">
    <property type="entry name" value="GH10"/>
</dbReference>
<comment type="caution">
    <text evidence="10">The sequence shown here is derived from an EMBL/GenBank/DDBJ whole genome shotgun (WGS) entry which is preliminary data.</text>
</comment>
<dbReference type="PROSITE" id="PS51760">
    <property type="entry name" value="GH10_2"/>
    <property type="match status" value="1"/>
</dbReference>
<evidence type="ECO:0000259" key="9">
    <source>
        <dbReference type="PROSITE" id="PS51760"/>
    </source>
</evidence>
<evidence type="ECO:0000256" key="6">
    <source>
        <dbReference type="ARBA" id="ARBA00023326"/>
    </source>
</evidence>
<dbReference type="PANTHER" id="PTHR31490">
    <property type="entry name" value="GLYCOSYL HYDROLASE"/>
    <property type="match status" value="1"/>
</dbReference>
<comment type="similarity">
    <text evidence="1 7">Belongs to the glycosyl hydrolase 10 (cellulase F) family.</text>
</comment>
<comment type="catalytic activity">
    <reaction evidence="7">
        <text>Endohydrolysis of (1-&gt;4)-beta-D-xylosidic linkages in xylans.</text>
        <dbReference type="EC" id="3.2.1.8"/>
    </reaction>
</comment>
<keyword evidence="4 7" id="KW-0119">Carbohydrate metabolism</keyword>
<feature type="signal peptide" evidence="8">
    <location>
        <begin position="1"/>
        <end position="30"/>
    </location>
</feature>
<dbReference type="EMBL" id="JBHTCG010000002">
    <property type="protein sequence ID" value="MFC7381223.1"/>
    <property type="molecule type" value="Genomic_DNA"/>
</dbReference>
<evidence type="ECO:0000313" key="11">
    <source>
        <dbReference type="Proteomes" id="UP001596496"/>
    </source>
</evidence>
<dbReference type="Gene3D" id="2.60.40.1190">
    <property type="match status" value="1"/>
</dbReference>
<keyword evidence="8" id="KW-0732">Signal</keyword>
<evidence type="ECO:0000256" key="7">
    <source>
        <dbReference type="RuleBase" id="RU361174"/>
    </source>
</evidence>
<dbReference type="Gene3D" id="2.60.120.260">
    <property type="entry name" value="Galactose-binding domain-like"/>
    <property type="match status" value="2"/>
</dbReference>
<dbReference type="Pfam" id="PF02018">
    <property type="entry name" value="CBM_4_9"/>
    <property type="match status" value="2"/>
</dbReference>
<keyword evidence="5 7" id="KW-0326">Glycosidase</keyword>
<keyword evidence="6 7" id="KW-0624">Polysaccharide degradation</keyword>
<protein>
    <recommendedName>
        <fullName evidence="7">Beta-xylanase</fullName>
        <ecNumber evidence="7">3.2.1.8</ecNumber>
    </recommendedName>
</protein>
<dbReference type="Pfam" id="PF00331">
    <property type="entry name" value="Glyco_hydro_10"/>
    <property type="match status" value="1"/>
</dbReference>
<dbReference type="SUPFAM" id="SSF51445">
    <property type="entry name" value="(Trans)glycosidases"/>
    <property type="match status" value="1"/>
</dbReference>
<keyword evidence="3 7" id="KW-0378">Hydrolase</keyword>
<evidence type="ECO:0000256" key="1">
    <source>
        <dbReference type="ARBA" id="ARBA00007495"/>
    </source>
</evidence>
<keyword evidence="11" id="KW-1185">Reference proteome</keyword>
<dbReference type="InterPro" id="IPR017853">
    <property type="entry name" value="GH"/>
</dbReference>
<feature type="domain" description="GH10" evidence="9">
    <location>
        <begin position="338"/>
        <end position="667"/>
    </location>
</feature>
<evidence type="ECO:0000256" key="8">
    <source>
        <dbReference type="SAM" id="SignalP"/>
    </source>
</evidence>
<name>A0ABW2NUY9_9ACTN</name>
<dbReference type="EC" id="3.2.1.8" evidence="7"/>
<dbReference type="Gene3D" id="3.20.20.80">
    <property type="entry name" value="Glycosidases"/>
    <property type="match status" value="1"/>
</dbReference>
<organism evidence="10 11">
    <name type="scientific">Sphaerisporangium rhizosphaerae</name>
    <dbReference type="NCBI Taxonomy" id="2269375"/>
    <lineage>
        <taxon>Bacteria</taxon>
        <taxon>Bacillati</taxon>
        <taxon>Actinomycetota</taxon>
        <taxon>Actinomycetes</taxon>
        <taxon>Streptosporangiales</taxon>
        <taxon>Streptosporangiaceae</taxon>
        <taxon>Sphaerisporangium</taxon>
    </lineage>
</organism>
<dbReference type="SUPFAM" id="SSF49344">
    <property type="entry name" value="CBD9-like"/>
    <property type="match status" value="1"/>
</dbReference>
<dbReference type="InterPro" id="IPR001000">
    <property type="entry name" value="GH10_dom"/>
</dbReference>
<evidence type="ECO:0000256" key="2">
    <source>
        <dbReference type="ARBA" id="ARBA00022737"/>
    </source>
</evidence>
<evidence type="ECO:0000256" key="4">
    <source>
        <dbReference type="ARBA" id="ARBA00023277"/>
    </source>
</evidence>
<sequence>MRFPRSWAAAALLCLPLSLSPCITAGTAQAAAPVTIASYDFEDGTAQGWSPRGSGVSVAAVQDAAHSGSASLLTTGRTETWNGASVTPPLEKGVTYSVTAHARLTAGTSANTIALTVQRTPDGGTTTYERVGAGTVTDAAWVEISGTYSFTTDSPDLLLYAESSDATASFYLDDVTITADTDPGRSGVTTDFETGTAQGWSPRASATLTVATDQAHGGTAALLATARSASWDGPARSVLGKMTKGSKYTLSVWVRLGPDTTAGDLGLSVERRMNGTASYDQVAAPTAIAAGGWTQLKGSYTLAYDVDFLSVYVESSSGTFPFYIDDFTLTYVPAKPIQTDIPAVKDTLPFQVGAAISRAQTLGGHEELLTRHFDSVTPGNALKWDATEPREGEFTFADGDYLVDYAAAHGLRFRGHTLAWHSQTPDWVFKDGDRPLTATPADKALLLKRLENHIRAVMGRYKGRIQTWDVVNEVVDENQPDDMRRSPWFQVTGYDFIRTAFRVAREADPAAKLVLNDYNTELPRKRQAVFNLVKKLRAEGVPIDAVGHQLHVNIEQPAAAEIEKTIELFAGLGVDQQVTELDVSVYTDFVSTYTTVPPEVLALQGYRYKEIFDVFRRQAARLSSVTLWGLADDGTWLSTFPITRLNAPLPFDDELQAKPAYWGIVDPAQLPPLTRRLDAPQASVKIDAEREQQWNLLPDTPVARVGDLAARFQARWSAAGLAVLAEVDDRTCDKADTLTLRLGGASRVVARDGRASWYRTAALTGGYRAEALLPASAALGGKLPFELVAHDAKGGKDVSWKGELTLTAPVKATTAAKGTPVVDGVADAAWSRAPEVTTATWIQGGSGATAKVRALWDAGHLYVLARVTDPTLSEESQNAWEQDSVEVFVDPGNGKSKGYDDDDGQYRVSFSGRQTIGGTFDAAGVKNNLVSAAKVVPGGYVVEASVALPTVTPAKGDLLGFDVQVNDATGAARTGAVTWNDSSGRSYLSTAGWGVLELGK</sequence>
<dbReference type="SUPFAM" id="SSF49785">
    <property type="entry name" value="Galactose-binding domain-like"/>
    <property type="match status" value="2"/>
</dbReference>
<dbReference type="Pfam" id="PF06452">
    <property type="entry name" value="CBM9_1"/>
    <property type="match status" value="1"/>
</dbReference>
<proteinExistence type="inferred from homology"/>
<dbReference type="InterPro" id="IPR008979">
    <property type="entry name" value="Galactose-bd-like_sf"/>
</dbReference>
<dbReference type="InterPro" id="IPR003305">
    <property type="entry name" value="CenC_carb-bd"/>
</dbReference>
<accession>A0ABW2NUY9</accession>
<dbReference type="CDD" id="cd00005">
    <property type="entry name" value="CBM9_like_1"/>
    <property type="match status" value="1"/>
</dbReference>
<dbReference type="Proteomes" id="UP001596496">
    <property type="component" value="Unassembled WGS sequence"/>
</dbReference>
<evidence type="ECO:0000256" key="3">
    <source>
        <dbReference type="ARBA" id="ARBA00022801"/>
    </source>
</evidence>
<dbReference type="PRINTS" id="PR00134">
    <property type="entry name" value="GLHYDRLASE10"/>
</dbReference>
<keyword evidence="2" id="KW-0677">Repeat</keyword>
<dbReference type="RefSeq" id="WP_380824151.1">
    <property type="nucleotide sequence ID" value="NZ_JBHTCG010000002.1"/>
</dbReference>
<dbReference type="InterPro" id="IPR010502">
    <property type="entry name" value="Carb-bd_dom_fam9"/>
</dbReference>
<evidence type="ECO:0000313" key="10">
    <source>
        <dbReference type="EMBL" id="MFC7381223.1"/>
    </source>
</evidence>
<gene>
    <name evidence="10" type="ORF">ACFQSB_03320</name>
</gene>
<dbReference type="SMART" id="SM00633">
    <property type="entry name" value="Glyco_10"/>
    <property type="match status" value="1"/>
</dbReference>
<dbReference type="PANTHER" id="PTHR31490:SF90">
    <property type="entry name" value="ENDO-1,4-BETA-XYLANASE A"/>
    <property type="match status" value="1"/>
</dbReference>